<dbReference type="InterPro" id="IPR036515">
    <property type="entry name" value="Transposase_17_sf"/>
</dbReference>
<dbReference type="Pfam" id="PF01797">
    <property type="entry name" value="Y1_Tnp"/>
    <property type="match status" value="1"/>
</dbReference>
<dbReference type="GO" id="GO:0004803">
    <property type="term" value="F:transposase activity"/>
    <property type="evidence" value="ECO:0007669"/>
    <property type="project" value="InterPro"/>
</dbReference>
<comment type="caution">
    <text evidence="2">The sequence shown here is derived from an EMBL/GenBank/DDBJ whole genome shotgun (WGS) entry which is preliminary data.</text>
</comment>
<reference evidence="2" key="1">
    <citation type="submission" date="2020-07" db="EMBL/GenBank/DDBJ databases">
        <title>Multicomponent nature underlies the extraordinary mechanical properties of spider dragline silk.</title>
        <authorList>
            <person name="Kono N."/>
            <person name="Nakamura H."/>
            <person name="Mori M."/>
            <person name="Yoshida Y."/>
            <person name="Ohtoshi R."/>
            <person name="Malay A.D."/>
            <person name="Moran D.A.P."/>
            <person name="Tomita M."/>
            <person name="Numata K."/>
            <person name="Arakawa K."/>
        </authorList>
    </citation>
    <scope>NUCLEOTIDE SEQUENCE</scope>
</reference>
<evidence type="ECO:0000313" key="2">
    <source>
        <dbReference type="EMBL" id="GFR03896.1"/>
    </source>
</evidence>
<feature type="domain" description="Transposase IS200-like" evidence="1">
    <location>
        <begin position="1"/>
        <end position="98"/>
    </location>
</feature>
<gene>
    <name evidence="2" type="primary">WUni_004410</name>
    <name evidence="2" type="ORF">TNCT_490871</name>
</gene>
<dbReference type="Gene3D" id="3.30.70.1290">
    <property type="entry name" value="Transposase IS200-like"/>
    <property type="match status" value="1"/>
</dbReference>
<dbReference type="InterPro" id="IPR002686">
    <property type="entry name" value="Transposase_17"/>
</dbReference>
<accession>A0A8X6LAQ8</accession>
<dbReference type="SUPFAM" id="SSF143422">
    <property type="entry name" value="Transposase IS200-like"/>
    <property type="match status" value="1"/>
</dbReference>
<organism evidence="2 3">
    <name type="scientific">Trichonephila clavata</name>
    <name type="common">Joro spider</name>
    <name type="synonym">Nephila clavata</name>
    <dbReference type="NCBI Taxonomy" id="2740835"/>
    <lineage>
        <taxon>Eukaryota</taxon>
        <taxon>Metazoa</taxon>
        <taxon>Ecdysozoa</taxon>
        <taxon>Arthropoda</taxon>
        <taxon>Chelicerata</taxon>
        <taxon>Arachnida</taxon>
        <taxon>Araneae</taxon>
        <taxon>Araneomorphae</taxon>
        <taxon>Entelegynae</taxon>
        <taxon>Araneoidea</taxon>
        <taxon>Nephilidae</taxon>
        <taxon>Trichonephila</taxon>
    </lineage>
</organism>
<dbReference type="EMBL" id="BMAO01025618">
    <property type="protein sequence ID" value="GFR03896.1"/>
    <property type="molecule type" value="Genomic_DNA"/>
</dbReference>
<sequence>MKERIRTIIAEVSEEMGIKIENGVISSDHLHLFVVIPPHIAVSDFVQRAKGRSSRKVQQEFPELKKIYWGKRFWGRGYFSATSGHITDEVINEYINKHTDAHQPHSISSIRLE</sequence>
<dbReference type="AlphaFoldDB" id="A0A8X6LAQ8"/>
<dbReference type="OrthoDB" id="8299980at2759"/>
<dbReference type="GO" id="GO:0003677">
    <property type="term" value="F:DNA binding"/>
    <property type="evidence" value="ECO:0007669"/>
    <property type="project" value="InterPro"/>
</dbReference>
<name>A0A8X6LAQ8_TRICU</name>
<dbReference type="SMART" id="SM01321">
    <property type="entry name" value="Y1_Tnp"/>
    <property type="match status" value="1"/>
</dbReference>
<evidence type="ECO:0000313" key="3">
    <source>
        <dbReference type="Proteomes" id="UP000887116"/>
    </source>
</evidence>
<evidence type="ECO:0000259" key="1">
    <source>
        <dbReference type="SMART" id="SM01321"/>
    </source>
</evidence>
<dbReference type="PANTHER" id="PTHR33360:SF2">
    <property type="entry name" value="TRANSPOSASE FOR INSERTION SEQUENCE ELEMENT IS200"/>
    <property type="match status" value="1"/>
</dbReference>
<keyword evidence="3" id="KW-1185">Reference proteome</keyword>
<dbReference type="GO" id="GO:0006313">
    <property type="term" value="P:DNA transposition"/>
    <property type="evidence" value="ECO:0007669"/>
    <property type="project" value="InterPro"/>
</dbReference>
<proteinExistence type="predicted"/>
<protein>
    <submittedName>
        <fullName evidence="2">Transposase</fullName>
    </submittedName>
</protein>
<dbReference type="NCBIfam" id="NF033573">
    <property type="entry name" value="transpos_IS200"/>
    <property type="match status" value="1"/>
</dbReference>
<dbReference type="PANTHER" id="PTHR33360">
    <property type="entry name" value="TRANSPOSASE FOR INSERTION SEQUENCE ELEMENT IS200"/>
    <property type="match status" value="1"/>
</dbReference>
<dbReference type="Proteomes" id="UP000887116">
    <property type="component" value="Unassembled WGS sequence"/>
</dbReference>